<evidence type="ECO:0000313" key="2">
    <source>
        <dbReference type="Proteomes" id="UP000282211"/>
    </source>
</evidence>
<dbReference type="AlphaFoldDB" id="A0A420WIY4"/>
<sequence length="126" mass="14177">MKMNTTAKLYNIHSVEILLHNLIDAMEGHETAPFTNENISSITSEIASVEKFIRCGMNLLKFIEALTTQNEKHMAANAEKAEIRYEDLPPLNAEDLLALRRRFTHLANATSIGAGLGEFYPEPEFK</sequence>
<proteinExistence type="predicted"/>
<gene>
    <name evidence="1" type="ORF">DES40_0202</name>
</gene>
<dbReference type="EMBL" id="RBII01000001">
    <property type="protein sequence ID" value="RKQ70899.1"/>
    <property type="molecule type" value="Genomic_DNA"/>
</dbReference>
<dbReference type="RefSeq" id="WP_233345328.1">
    <property type="nucleotide sequence ID" value="NZ_RBII01000001.1"/>
</dbReference>
<dbReference type="Proteomes" id="UP000282211">
    <property type="component" value="Unassembled WGS sequence"/>
</dbReference>
<name>A0A420WIY4_9PROT</name>
<dbReference type="InParanoid" id="A0A420WIY4"/>
<comment type="caution">
    <text evidence="1">The sequence shown here is derived from an EMBL/GenBank/DDBJ whole genome shotgun (WGS) entry which is preliminary data.</text>
</comment>
<organism evidence="1 2">
    <name type="scientific">Litorimonas taeanensis</name>
    <dbReference type="NCBI Taxonomy" id="568099"/>
    <lineage>
        <taxon>Bacteria</taxon>
        <taxon>Pseudomonadati</taxon>
        <taxon>Pseudomonadota</taxon>
        <taxon>Alphaproteobacteria</taxon>
        <taxon>Maricaulales</taxon>
        <taxon>Robiginitomaculaceae</taxon>
    </lineage>
</organism>
<protein>
    <submittedName>
        <fullName evidence="1">Uncharacterized protein</fullName>
    </submittedName>
</protein>
<evidence type="ECO:0000313" key="1">
    <source>
        <dbReference type="EMBL" id="RKQ70899.1"/>
    </source>
</evidence>
<reference evidence="1 2" key="1">
    <citation type="submission" date="2018-10" db="EMBL/GenBank/DDBJ databases">
        <title>Genomic Encyclopedia of Type Strains, Phase IV (KMG-IV): sequencing the most valuable type-strain genomes for metagenomic binning, comparative biology and taxonomic classification.</title>
        <authorList>
            <person name="Goeker M."/>
        </authorList>
    </citation>
    <scope>NUCLEOTIDE SEQUENCE [LARGE SCALE GENOMIC DNA]</scope>
    <source>
        <strain evidence="1 2">DSM 22008</strain>
    </source>
</reference>
<accession>A0A420WIY4</accession>
<keyword evidence="2" id="KW-1185">Reference proteome</keyword>